<dbReference type="SUPFAM" id="SSF81901">
    <property type="entry name" value="HCP-like"/>
    <property type="match status" value="4"/>
</dbReference>
<accession>D2VVE4</accession>
<gene>
    <name evidence="2" type="ORF">NAEGRDRAFT_81363</name>
</gene>
<dbReference type="STRING" id="5762.D2VVE4"/>
<reference evidence="2 3" key="1">
    <citation type="journal article" date="2010" name="Cell">
        <title>The genome of Naegleria gruberi illuminates early eukaryotic versatility.</title>
        <authorList>
            <person name="Fritz-Laylin L.K."/>
            <person name="Prochnik S.E."/>
            <person name="Ginger M.L."/>
            <person name="Dacks J.B."/>
            <person name="Carpenter M.L."/>
            <person name="Field M.C."/>
            <person name="Kuo A."/>
            <person name="Paredez A."/>
            <person name="Chapman J."/>
            <person name="Pham J."/>
            <person name="Shu S."/>
            <person name="Neupane R."/>
            <person name="Cipriano M."/>
            <person name="Mancuso J."/>
            <person name="Tu H."/>
            <person name="Salamov A."/>
            <person name="Lindquist E."/>
            <person name="Shapiro H."/>
            <person name="Lucas S."/>
            <person name="Grigoriev I.V."/>
            <person name="Cande W.Z."/>
            <person name="Fulton C."/>
            <person name="Rokhsar D.S."/>
            <person name="Dawson S.C."/>
        </authorList>
    </citation>
    <scope>NUCLEOTIDE SEQUENCE [LARGE SCALE GENOMIC DNA]</scope>
    <source>
        <strain evidence="2 3">NEG-M</strain>
    </source>
</reference>
<dbReference type="GO" id="GO:0036503">
    <property type="term" value="P:ERAD pathway"/>
    <property type="evidence" value="ECO:0007669"/>
    <property type="project" value="TreeGrafter"/>
</dbReference>
<keyword evidence="3" id="KW-1185">Reference proteome</keyword>
<dbReference type="Proteomes" id="UP000006671">
    <property type="component" value="Unassembled WGS sequence"/>
</dbReference>
<evidence type="ECO:0000256" key="1">
    <source>
        <dbReference type="ARBA" id="ARBA00038101"/>
    </source>
</evidence>
<comment type="similarity">
    <text evidence="1">Belongs to the sel-1 family.</text>
</comment>
<dbReference type="Pfam" id="PF08238">
    <property type="entry name" value="Sel1"/>
    <property type="match status" value="11"/>
</dbReference>
<dbReference type="EMBL" id="GG738901">
    <property type="protein sequence ID" value="EFC39219.1"/>
    <property type="molecule type" value="Genomic_DNA"/>
</dbReference>
<dbReference type="PANTHER" id="PTHR11102:SF147">
    <property type="entry name" value="SEL1L ADAPTOR SUBUNIT OF ERAD E3 UBIQUITIN LIGASE"/>
    <property type="match status" value="1"/>
</dbReference>
<dbReference type="OrthoDB" id="2384430at2759"/>
<dbReference type="RefSeq" id="XP_002671963.1">
    <property type="nucleotide sequence ID" value="XM_002671917.1"/>
</dbReference>
<protein>
    <submittedName>
        <fullName evidence="2">Sel1 domain protein repeat-containing protein</fullName>
    </submittedName>
</protein>
<dbReference type="SMART" id="SM00671">
    <property type="entry name" value="SEL1"/>
    <property type="match status" value="13"/>
</dbReference>
<dbReference type="KEGG" id="ngr:NAEGRDRAFT_81363"/>
<dbReference type="InterPro" id="IPR006597">
    <property type="entry name" value="Sel1-like"/>
</dbReference>
<dbReference type="AlphaFoldDB" id="D2VVE4"/>
<dbReference type="PANTHER" id="PTHR11102">
    <property type="entry name" value="SEL-1-LIKE PROTEIN"/>
    <property type="match status" value="1"/>
</dbReference>
<dbReference type="VEuPathDB" id="AmoebaDB:NAEGRDRAFT_81363"/>
<evidence type="ECO:0000313" key="3">
    <source>
        <dbReference type="Proteomes" id="UP000006671"/>
    </source>
</evidence>
<organism evidence="3">
    <name type="scientific">Naegleria gruberi</name>
    <name type="common">Amoeba</name>
    <dbReference type="NCBI Taxonomy" id="5762"/>
    <lineage>
        <taxon>Eukaryota</taxon>
        <taxon>Discoba</taxon>
        <taxon>Heterolobosea</taxon>
        <taxon>Tetramitia</taxon>
        <taxon>Eutetramitia</taxon>
        <taxon>Vahlkampfiidae</taxon>
        <taxon>Naegleria</taxon>
    </lineage>
</organism>
<dbReference type="InParanoid" id="D2VVE4"/>
<dbReference type="Gene3D" id="3.80.10.10">
    <property type="entry name" value="Ribonuclease Inhibitor"/>
    <property type="match status" value="1"/>
</dbReference>
<proteinExistence type="inferred from homology"/>
<dbReference type="GeneID" id="8861141"/>
<dbReference type="InterPro" id="IPR050767">
    <property type="entry name" value="Sel1_AlgK"/>
</dbReference>
<dbReference type="GO" id="GO:0005789">
    <property type="term" value="C:endoplasmic reticulum membrane"/>
    <property type="evidence" value="ECO:0007669"/>
    <property type="project" value="TreeGrafter"/>
</dbReference>
<dbReference type="InterPro" id="IPR032675">
    <property type="entry name" value="LRR_dom_sf"/>
</dbReference>
<dbReference type="InterPro" id="IPR011990">
    <property type="entry name" value="TPR-like_helical_dom_sf"/>
</dbReference>
<dbReference type="eggNOG" id="KOG1550">
    <property type="taxonomic scope" value="Eukaryota"/>
</dbReference>
<evidence type="ECO:0000313" key="2">
    <source>
        <dbReference type="EMBL" id="EFC39219.1"/>
    </source>
</evidence>
<sequence length="642" mass="72724">MHQFLPRDMWLEVFSFLKPTLIISQCSPLSHEWHNLMASINFELSFKMKNSEEDDYIDDEETDEIELCNKVGKEGRYAALEKAIVGMCQCSALKSVKKLNFSQVSLNDELVRKIAQCENFANLQSLNLYNSEISVASFKAILKSTFANSLKKLKFEGKNMEKSNCEEIEKYLEENSGQLSNLGVYYFEMGEIMKTTHHEYASELFKKAVDHKYYKAMFTIGVMYDIGPLQFQGGGEEAMEWYLKALNNGIAKAAVNLGVVYREGIVVKKDISKTIEYYSMADRMGGTTGMFYLSLLYFDGEGVEEDINRAMKLLKKAGSLGDKDAFCRLGEIYLEGHLFEVNKEKAFYYFNKAAKLGSAKAMHHLGVMYRTGEFVEQDNEKSFRYYLKSAKLGHASAQLCVADCYENDKDDMDEAFKWYLKSALNGDTRAALYAGALLANGKKVERNLPLALMLCDRAARSGNVHALCNVGRIYEFGDETIPVDIPKAIQYYENAASMDSTRAMLSLGVLLSGNDIYRDMEKAKQYLLRGSELGDLYCKFALAELFYLLEDYENALLWINEAIEEGDLEAICTLGKWYKEGKAVPLDYSKAIELFERASLSLCDNAVEELAEMYRNGLGVEKNEEKANELMQSIGCTEQAEE</sequence>
<dbReference type="SUPFAM" id="SSF52047">
    <property type="entry name" value="RNI-like"/>
    <property type="match status" value="1"/>
</dbReference>
<name>D2VVE4_NAEGR</name>
<dbReference type="Gene3D" id="1.25.40.10">
    <property type="entry name" value="Tetratricopeptide repeat domain"/>
    <property type="match status" value="3"/>
</dbReference>